<comment type="caution">
    <text evidence="4">The sequence shown here is derived from an EMBL/GenBank/DDBJ whole genome shotgun (WGS) entry which is preliminary data.</text>
</comment>
<organism evidence="4 5">
    <name type="scientific">Ogataea haglerorum</name>
    <dbReference type="NCBI Taxonomy" id="1937702"/>
    <lineage>
        <taxon>Eukaryota</taxon>
        <taxon>Fungi</taxon>
        <taxon>Dikarya</taxon>
        <taxon>Ascomycota</taxon>
        <taxon>Saccharomycotina</taxon>
        <taxon>Pichiomycetes</taxon>
        <taxon>Pichiales</taxon>
        <taxon>Pichiaceae</taxon>
        <taxon>Ogataea</taxon>
    </lineage>
</organism>
<sequence length="139" mass="16117">MQHYKLVKHAPPLKYSYNDSRTVVHIKSSTPFMSAAKRILKNIDYFDHKYTKKGKPIPNQNKLVSYIVVRGMGKAISKVTNLALYFDHELGYKVEVFTKTVEVLDELQSANDDDVYQRRKVSCLELHIDLQKKEPQSES</sequence>
<evidence type="ECO:0000313" key="5">
    <source>
        <dbReference type="Proteomes" id="UP000697297"/>
    </source>
</evidence>
<dbReference type="EMBL" id="JAHLUN010000007">
    <property type="protein sequence ID" value="KAG7764955.1"/>
    <property type="molecule type" value="Genomic_DNA"/>
</dbReference>
<dbReference type="Proteomes" id="UP000697297">
    <property type="component" value="Unassembled WGS sequence"/>
</dbReference>
<evidence type="ECO:0000256" key="2">
    <source>
        <dbReference type="ARBA" id="ARBA00022694"/>
    </source>
</evidence>
<dbReference type="PANTHER" id="PTHR28256:SF1">
    <property type="entry name" value="RIBONUCLEASES P_MRP PROTEIN SUBUNIT POP7"/>
    <property type="match status" value="1"/>
</dbReference>
<dbReference type="Gene3D" id="3.30.110.20">
    <property type="entry name" value="Alba-like domain"/>
    <property type="match status" value="1"/>
</dbReference>
<evidence type="ECO:0000256" key="1">
    <source>
        <dbReference type="ARBA" id="ARBA00004123"/>
    </source>
</evidence>
<dbReference type="InterPro" id="IPR036882">
    <property type="entry name" value="Alba-like_dom_sf"/>
</dbReference>
<keyword evidence="3" id="KW-0539">Nucleus</keyword>
<name>A0ABQ7RG21_9ASCO</name>
<dbReference type="Pfam" id="PF12328">
    <property type="entry name" value="Rpp20"/>
    <property type="match status" value="1"/>
</dbReference>
<keyword evidence="2" id="KW-0819">tRNA processing</keyword>
<accession>A0ABQ7RG21</accession>
<proteinExistence type="predicted"/>
<comment type="subcellular location">
    <subcellularLocation>
        <location evidence="1">Nucleus</location>
    </subcellularLocation>
</comment>
<gene>
    <name evidence="4" type="ORF">KL946_002822</name>
</gene>
<protein>
    <submittedName>
        <fullName evidence="4">Uncharacterized protein</fullName>
    </submittedName>
</protein>
<dbReference type="SUPFAM" id="SSF82704">
    <property type="entry name" value="AlbA-like"/>
    <property type="match status" value="1"/>
</dbReference>
<evidence type="ECO:0000256" key="3">
    <source>
        <dbReference type="ARBA" id="ARBA00023242"/>
    </source>
</evidence>
<reference evidence="4 5" key="1">
    <citation type="journal article" date="2021" name="G3 (Bethesda)">
        <title>Genomic diversity, chromosomal rearrangements, and interspecies hybridization in the ogataea polymorpha species complex.</title>
        <authorList>
            <person name="Hanson S.J."/>
            <person name="Cinneide E.O."/>
            <person name="Salzberg L.I."/>
            <person name="Wolfe K.H."/>
            <person name="McGowan J."/>
            <person name="Fitzpatrick D.A."/>
            <person name="Matlin K."/>
        </authorList>
    </citation>
    <scope>NUCLEOTIDE SEQUENCE [LARGE SCALE GENOMIC DNA]</scope>
    <source>
        <strain evidence="4">81-436-3</strain>
    </source>
</reference>
<evidence type="ECO:0000313" key="4">
    <source>
        <dbReference type="EMBL" id="KAG7764955.1"/>
    </source>
</evidence>
<dbReference type="InterPro" id="IPR020241">
    <property type="entry name" value="RNase_P/MRP_Pop7_fungi"/>
</dbReference>
<dbReference type="PANTHER" id="PTHR28256">
    <property type="entry name" value="RIBONUCLEASES P/MRP PROTEIN SUBUNIT POP7"/>
    <property type="match status" value="1"/>
</dbReference>
<keyword evidence="5" id="KW-1185">Reference proteome</keyword>
<dbReference type="InterPro" id="IPR014612">
    <property type="entry name" value="Pop7/Rpp20"/>
</dbReference>